<dbReference type="SUPFAM" id="SSF56954">
    <property type="entry name" value="Outer membrane efflux proteins (OEP)"/>
    <property type="match status" value="1"/>
</dbReference>
<reference evidence="4" key="1">
    <citation type="journal article" date="2021" name="PeerJ">
        <title>Extensive microbial diversity within the chicken gut microbiome revealed by metagenomics and culture.</title>
        <authorList>
            <person name="Gilroy R."/>
            <person name="Ravi A."/>
            <person name="Getino M."/>
            <person name="Pursley I."/>
            <person name="Horton D.L."/>
            <person name="Alikhan N.F."/>
            <person name="Baker D."/>
            <person name="Gharbi K."/>
            <person name="Hall N."/>
            <person name="Watson M."/>
            <person name="Adriaenssens E.M."/>
            <person name="Foster-Nyarko E."/>
            <person name="Jarju S."/>
            <person name="Secka A."/>
            <person name="Antonio M."/>
            <person name="Oren A."/>
            <person name="Chaudhuri R.R."/>
            <person name="La Ragione R."/>
            <person name="Hildebrand F."/>
            <person name="Pallen M.J."/>
        </authorList>
    </citation>
    <scope>NUCLEOTIDE SEQUENCE</scope>
    <source>
        <strain evidence="4">ChiGjej6B6-14162</strain>
    </source>
</reference>
<sequence length="419" mass="46756">MRTILSILFITACAWTSHAQTTVTLSYPDYMRKVRENNLAYAAEKLNISIASAGVTASKVFNDPNLSLSYFNNENRTLQMGEGVEVELSKTFTFGKRSANIALAKSEKELSEALLADFFHNLRADATISYLEALKQVELYKVKENAYENVRRLAEADSIRLRLGKIMAIDATQSQVEAGILHNQLLEAKANLGNAFTSLNPIIGYQGLDTLFTPRGNLLLPQPDFILADLINTALTNRADLMAALKNSEVAQRALKVARRERNTDVDLSIAVSHNERVYNEEAPAPPYTGVTAGIAIPLKFSNFNKGSVTAARLKAQQAETQYQQAQLEVQTEVMKAFQSYQSLAQQIERYQSGLLEQAKQVVESKIYSYNRGEVSLLEVLNAQRTYDEVQAQYIETQFNFSAALVELERCSGIWDIQL</sequence>
<comment type="caution">
    <text evidence="4">The sequence shown here is derived from an EMBL/GenBank/DDBJ whole genome shotgun (WGS) entry which is preliminary data.</text>
</comment>
<comment type="similarity">
    <text evidence="1">Belongs to the outer membrane factor (OMF) (TC 1.B.17) family.</text>
</comment>
<dbReference type="AlphaFoldDB" id="A0A9D2BFM8"/>
<dbReference type="Pfam" id="PF02321">
    <property type="entry name" value="OEP"/>
    <property type="match status" value="1"/>
</dbReference>
<feature type="coiled-coil region" evidence="2">
    <location>
        <begin position="309"/>
        <end position="336"/>
    </location>
</feature>
<organism evidence="4 5">
    <name type="scientific">Candidatus Parabacteroides intestinipullorum</name>
    <dbReference type="NCBI Taxonomy" id="2838723"/>
    <lineage>
        <taxon>Bacteria</taxon>
        <taxon>Pseudomonadati</taxon>
        <taxon>Bacteroidota</taxon>
        <taxon>Bacteroidia</taxon>
        <taxon>Bacteroidales</taxon>
        <taxon>Tannerellaceae</taxon>
        <taxon>Parabacteroides</taxon>
    </lineage>
</organism>
<name>A0A9D2BFM8_9BACT</name>
<reference evidence="4" key="2">
    <citation type="submission" date="2021-04" db="EMBL/GenBank/DDBJ databases">
        <authorList>
            <person name="Gilroy R."/>
        </authorList>
    </citation>
    <scope>NUCLEOTIDE SEQUENCE</scope>
    <source>
        <strain evidence="4">ChiGjej6B6-14162</strain>
    </source>
</reference>
<gene>
    <name evidence="4" type="ORF">H9977_04560</name>
</gene>
<dbReference type="InterPro" id="IPR003423">
    <property type="entry name" value="OMP_efflux"/>
</dbReference>
<evidence type="ECO:0000256" key="3">
    <source>
        <dbReference type="SAM" id="SignalP"/>
    </source>
</evidence>
<evidence type="ECO:0000313" key="5">
    <source>
        <dbReference type="Proteomes" id="UP000886740"/>
    </source>
</evidence>
<evidence type="ECO:0000256" key="1">
    <source>
        <dbReference type="ARBA" id="ARBA00007613"/>
    </source>
</evidence>
<keyword evidence="3" id="KW-0732">Signal</keyword>
<dbReference type="Proteomes" id="UP000886740">
    <property type="component" value="Unassembled WGS sequence"/>
</dbReference>
<protein>
    <submittedName>
        <fullName evidence="4">TolC family protein</fullName>
    </submittedName>
</protein>
<evidence type="ECO:0000256" key="2">
    <source>
        <dbReference type="SAM" id="Coils"/>
    </source>
</evidence>
<dbReference type="PANTHER" id="PTHR30203">
    <property type="entry name" value="OUTER MEMBRANE CATION EFFLUX PROTEIN"/>
    <property type="match status" value="1"/>
</dbReference>
<keyword evidence="2" id="KW-0175">Coiled coil</keyword>
<dbReference type="PANTHER" id="PTHR30203:SF24">
    <property type="entry name" value="BLR4935 PROTEIN"/>
    <property type="match status" value="1"/>
</dbReference>
<dbReference type="InterPro" id="IPR010131">
    <property type="entry name" value="MdtP/NodT-like"/>
</dbReference>
<dbReference type="Gene3D" id="1.20.1600.10">
    <property type="entry name" value="Outer membrane efflux proteins (OEP)"/>
    <property type="match status" value="1"/>
</dbReference>
<dbReference type="GO" id="GO:0015562">
    <property type="term" value="F:efflux transmembrane transporter activity"/>
    <property type="evidence" value="ECO:0007669"/>
    <property type="project" value="InterPro"/>
</dbReference>
<feature type="signal peptide" evidence="3">
    <location>
        <begin position="1"/>
        <end position="19"/>
    </location>
</feature>
<accession>A0A9D2BFM8</accession>
<proteinExistence type="inferred from homology"/>
<evidence type="ECO:0000313" key="4">
    <source>
        <dbReference type="EMBL" id="HIX74293.1"/>
    </source>
</evidence>
<feature type="chain" id="PRO_5039635321" evidence="3">
    <location>
        <begin position="20"/>
        <end position="419"/>
    </location>
</feature>
<dbReference type="EMBL" id="DXEL01000035">
    <property type="protein sequence ID" value="HIX74293.1"/>
    <property type="molecule type" value="Genomic_DNA"/>
</dbReference>